<dbReference type="Proteomes" id="UP000283530">
    <property type="component" value="Unassembled WGS sequence"/>
</dbReference>
<gene>
    <name evidence="1" type="ORF">CKAN_00422300</name>
</gene>
<comment type="caution">
    <text evidence="1">The sequence shown here is derived from an EMBL/GenBank/DDBJ whole genome shotgun (WGS) entry which is preliminary data.</text>
</comment>
<organism evidence="1 2">
    <name type="scientific">Cinnamomum micranthum f. kanehirae</name>
    <dbReference type="NCBI Taxonomy" id="337451"/>
    <lineage>
        <taxon>Eukaryota</taxon>
        <taxon>Viridiplantae</taxon>
        <taxon>Streptophyta</taxon>
        <taxon>Embryophyta</taxon>
        <taxon>Tracheophyta</taxon>
        <taxon>Spermatophyta</taxon>
        <taxon>Magnoliopsida</taxon>
        <taxon>Magnoliidae</taxon>
        <taxon>Laurales</taxon>
        <taxon>Lauraceae</taxon>
        <taxon>Cinnamomum</taxon>
    </lineage>
</organism>
<dbReference type="AlphaFoldDB" id="A0A3S3PZI7"/>
<sequence>MGVILSQEINNGRKKRGDKVIGILQSTIVLIIFHHHMQESEDLQEPGIEGDEDYKLVPRSMKNIDPSKMTGGGIACFWRTDSEKALRIKPPNTNTYDVQHLFRFTAQNDFTSIHLSVQRLLKLNVNKSLCSFTSEKT</sequence>
<reference evidence="1 2" key="1">
    <citation type="journal article" date="2019" name="Nat. Plants">
        <title>Stout camphor tree genome fills gaps in understanding of flowering plant genome evolution.</title>
        <authorList>
            <person name="Chaw S.M."/>
            <person name="Liu Y.C."/>
            <person name="Wu Y.W."/>
            <person name="Wang H.Y."/>
            <person name="Lin C.I."/>
            <person name="Wu C.S."/>
            <person name="Ke H.M."/>
            <person name="Chang L.Y."/>
            <person name="Hsu C.Y."/>
            <person name="Yang H.T."/>
            <person name="Sudianto E."/>
            <person name="Hsu M.H."/>
            <person name="Wu K.P."/>
            <person name="Wang L.N."/>
            <person name="Leebens-Mack J.H."/>
            <person name="Tsai I.J."/>
        </authorList>
    </citation>
    <scope>NUCLEOTIDE SEQUENCE [LARGE SCALE GENOMIC DNA]</scope>
    <source>
        <strain evidence="2">cv. Chaw 1501</strain>
        <tissue evidence="1">Young leaves</tissue>
    </source>
</reference>
<name>A0A3S3PZI7_9MAGN</name>
<protein>
    <submittedName>
        <fullName evidence="1">Uncharacterized protein</fullName>
    </submittedName>
</protein>
<keyword evidence="2" id="KW-1185">Reference proteome</keyword>
<dbReference type="EMBL" id="QPKB01000002">
    <property type="protein sequence ID" value="RWR75822.1"/>
    <property type="molecule type" value="Genomic_DNA"/>
</dbReference>
<proteinExistence type="predicted"/>
<evidence type="ECO:0000313" key="1">
    <source>
        <dbReference type="EMBL" id="RWR75822.1"/>
    </source>
</evidence>
<accession>A0A3S3PZI7</accession>
<evidence type="ECO:0000313" key="2">
    <source>
        <dbReference type="Proteomes" id="UP000283530"/>
    </source>
</evidence>